<dbReference type="GO" id="GO:0000270">
    <property type="term" value="P:peptidoglycan metabolic process"/>
    <property type="evidence" value="ECO:0007669"/>
    <property type="project" value="TreeGrafter"/>
</dbReference>
<evidence type="ECO:0008006" key="4">
    <source>
        <dbReference type="Google" id="ProtNLM"/>
    </source>
</evidence>
<comment type="similarity">
    <text evidence="1">Belongs to the peptidase S13 family.</text>
</comment>
<dbReference type="EMBL" id="UINC01001083">
    <property type="protein sequence ID" value="SUZ70182.1"/>
    <property type="molecule type" value="Genomic_DNA"/>
</dbReference>
<dbReference type="AlphaFoldDB" id="A0A381PT12"/>
<protein>
    <recommendedName>
        <fullName evidence="4">D-alanyl-D-alanine carboxypeptidase/D-alanyl-D-alanine-endopeptidase</fullName>
    </recommendedName>
</protein>
<name>A0A381PT12_9ZZZZ</name>
<evidence type="ECO:0000256" key="2">
    <source>
        <dbReference type="ARBA" id="ARBA00022801"/>
    </source>
</evidence>
<gene>
    <name evidence="3" type="ORF">METZ01_LOCUS23036</name>
</gene>
<organism evidence="3">
    <name type="scientific">marine metagenome</name>
    <dbReference type="NCBI Taxonomy" id="408172"/>
    <lineage>
        <taxon>unclassified sequences</taxon>
        <taxon>metagenomes</taxon>
        <taxon>ecological metagenomes</taxon>
    </lineage>
</organism>
<dbReference type="Pfam" id="PF02113">
    <property type="entry name" value="Peptidase_S13"/>
    <property type="match status" value="1"/>
</dbReference>
<reference evidence="3" key="1">
    <citation type="submission" date="2018-05" db="EMBL/GenBank/DDBJ databases">
        <authorList>
            <person name="Lanie J.A."/>
            <person name="Ng W.-L."/>
            <person name="Kazmierczak K.M."/>
            <person name="Andrzejewski T.M."/>
            <person name="Davidsen T.M."/>
            <person name="Wayne K.J."/>
            <person name="Tettelin H."/>
            <person name="Glass J.I."/>
            <person name="Rusch D."/>
            <person name="Podicherti R."/>
            <person name="Tsui H.-C.T."/>
            <person name="Winkler M.E."/>
        </authorList>
    </citation>
    <scope>NUCLEOTIDE SEQUENCE</scope>
</reference>
<dbReference type="Gene3D" id="3.50.80.20">
    <property type="entry name" value="D-Ala-D-Ala carboxypeptidase C, peptidase S13"/>
    <property type="match status" value="1"/>
</dbReference>
<evidence type="ECO:0000256" key="1">
    <source>
        <dbReference type="ARBA" id="ARBA00006096"/>
    </source>
</evidence>
<dbReference type="PANTHER" id="PTHR30023:SF0">
    <property type="entry name" value="PENICILLIN-SENSITIVE CARBOXYPEPTIDASE A"/>
    <property type="match status" value="1"/>
</dbReference>
<accession>A0A381PT12</accession>
<dbReference type="InterPro" id="IPR000667">
    <property type="entry name" value="Peptidase_S13"/>
</dbReference>
<dbReference type="PRINTS" id="PR00922">
    <property type="entry name" value="DADACBPTASE3"/>
</dbReference>
<dbReference type="Gene3D" id="3.40.710.10">
    <property type="entry name" value="DD-peptidase/beta-lactamase superfamily"/>
    <property type="match status" value="1"/>
</dbReference>
<dbReference type="InterPro" id="IPR012338">
    <property type="entry name" value="Beta-lactam/transpept-like"/>
</dbReference>
<dbReference type="GO" id="GO:0006508">
    <property type="term" value="P:proteolysis"/>
    <property type="evidence" value="ECO:0007669"/>
    <property type="project" value="InterPro"/>
</dbReference>
<keyword evidence="2" id="KW-0378">Hydrolase</keyword>
<proteinExistence type="inferred from homology"/>
<dbReference type="GO" id="GO:0004185">
    <property type="term" value="F:serine-type carboxypeptidase activity"/>
    <property type="evidence" value="ECO:0007669"/>
    <property type="project" value="InterPro"/>
</dbReference>
<dbReference type="PANTHER" id="PTHR30023">
    <property type="entry name" value="D-ALANYL-D-ALANINE CARBOXYPEPTIDASE"/>
    <property type="match status" value="1"/>
</dbReference>
<dbReference type="SUPFAM" id="SSF56601">
    <property type="entry name" value="beta-lactamase/transpeptidase-like"/>
    <property type="match status" value="1"/>
</dbReference>
<sequence>MTISRNRKALLSIKTLLVCIAVFTSIESVADAQKAVDSLSEQILPVSIRSVLKHRNIPVDSLSLYVVDLKNSETLLSWNEGESKIPASTIKILTTLVALEELGPNYKWKTDVHLLGDIDTDKNTLQGDLLLKGYGDPFLVSSRVWQLIHYLQSREIKNIDGNLLLDDSFFKIADYDPSAFDNEPLRAYNVEPNALMMNFKVINYFFYPDDSSKNVQIYMDPFIKDLQIINRLSTVDGECRGYQRGITISPNEKYNKFIFSGEFPRDCNEYSMSRMALTHNEYTYGLFKSIWEESGGELKGGWKNVKSDIEVEPFLSFESLSLAEVIKSINKFSNNVMAKHLLLTLAAEKFGQPGTENNGRKVIKNWLERKNIDSENLVIDNGSGLSRKARINAKQLVDLLVYAYKSPYMPEFISSLSLSGMDGTMSHRFNNEELTGMVHLKTGRIDHVISMAGYIQSQSGERYAVALIQNYEDIHKGFGEEIQEALLRWISEQ</sequence>
<evidence type="ECO:0000313" key="3">
    <source>
        <dbReference type="EMBL" id="SUZ70182.1"/>
    </source>
</evidence>
<dbReference type="NCBIfam" id="TIGR00666">
    <property type="entry name" value="PBP4"/>
    <property type="match status" value="1"/>
</dbReference>